<dbReference type="Proteomes" id="UP000198788">
    <property type="component" value="Unassembled WGS sequence"/>
</dbReference>
<accession>A0A1I6NRJ9</accession>
<proteinExistence type="predicted"/>
<feature type="transmembrane region" description="Helical" evidence="1">
    <location>
        <begin position="9"/>
        <end position="27"/>
    </location>
</feature>
<sequence length="29" mass="3358">MSQKQRRALFYILVALIPIVTIAGLWLSR</sequence>
<keyword evidence="3" id="KW-1185">Reference proteome</keyword>
<keyword evidence="1" id="KW-0472">Membrane</keyword>
<organism evidence="2 3">
    <name type="scientific">Brevundimonas viscosa</name>
    <dbReference type="NCBI Taxonomy" id="871741"/>
    <lineage>
        <taxon>Bacteria</taxon>
        <taxon>Pseudomonadati</taxon>
        <taxon>Pseudomonadota</taxon>
        <taxon>Alphaproteobacteria</taxon>
        <taxon>Caulobacterales</taxon>
        <taxon>Caulobacteraceae</taxon>
        <taxon>Brevundimonas</taxon>
    </lineage>
</organism>
<evidence type="ECO:0000313" key="2">
    <source>
        <dbReference type="EMBL" id="SFS30547.1"/>
    </source>
</evidence>
<dbReference type="EMBL" id="FOZV01000001">
    <property type="protein sequence ID" value="SFS30547.1"/>
    <property type="molecule type" value="Genomic_DNA"/>
</dbReference>
<keyword evidence="1" id="KW-1133">Transmembrane helix</keyword>
<reference evidence="3" key="1">
    <citation type="submission" date="2016-10" db="EMBL/GenBank/DDBJ databases">
        <authorList>
            <person name="Varghese N."/>
            <person name="Submissions S."/>
        </authorList>
    </citation>
    <scope>NUCLEOTIDE SEQUENCE [LARGE SCALE GENOMIC DNA]</scope>
    <source>
        <strain evidence="3">CGMCC 1.10683</strain>
    </source>
</reference>
<dbReference type="AlphaFoldDB" id="A0A1I6NRJ9"/>
<evidence type="ECO:0000313" key="3">
    <source>
        <dbReference type="Proteomes" id="UP000198788"/>
    </source>
</evidence>
<protein>
    <submittedName>
        <fullName evidence="2">Uncharacterized protein</fullName>
    </submittedName>
</protein>
<evidence type="ECO:0000256" key="1">
    <source>
        <dbReference type="SAM" id="Phobius"/>
    </source>
</evidence>
<gene>
    <name evidence="2" type="ORF">SAMN05192570_0401</name>
</gene>
<keyword evidence="1" id="KW-0812">Transmembrane</keyword>
<name>A0A1I6NRJ9_9CAUL</name>